<proteinExistence type="predicted"/>
<feature type="transmembrane region" description="Helical" evidence="1">
    <location>
        <begin position="65"/>
        <end position="84"/>
    </location>
</feature>
<dbReference type="PANTHER" id="PTHR31635:SF196">
    <property type="entry name" value="REVERSE TRANSCRIPTASE DOMAIN-CONTAINING PROTEIN-RELATED"/>
    <property type="match status" value="1"/>
</dbReference>
<organism evidence="3 4">
    <name type="scientific">Cucumis melo</name>
    <name type="common">Muskmelon</name>
    <dbReference type="NCBI Taxonomy" id="3656"/>
    <lineage>
        <taxon>Eukaryota</taxon>
        <taxon>Viridiplantae</taxon>
        <taxon>Streptophyta</taxon>
        <taxon>Embryophyta</taxon>
        <taxon>Tracheophyta</taxon>
        <taxon>Spermatophyta</taxon>
        <taxon>Magnoliopsida</taxon>
        <taxon>eudicotyledons</taxon>
        <taxon>Gunneridae</taxon>
        <taxon>Pentapetalae</taxon>
        <taxon>rosids</taxon>
        <taxon>fabids</taxon>
        <taxon>Cucurbitales</taxon>
        <taxon>Cucurbitaceae</taxon>
        <taxon>Benincaseae</taxon>
        <taxon>Cucumis</taxon>
    </lineage>
</organism>
<feature type="domain" description="Reverse transcriptase" evidence="2">
    <location>
        <begin position="4"/>
        <end position="159"/>
    </location>
</feature>
<dbReference type="RefSeq" id="XP_008448109.2">
    <property type="nucleotide sequence ID" value="XM_008449887.2"/>
</dbReference>
<reference evidence="4" key="2">
    <citation type="submission" date="2025-08" db="UniProtKB">
        <authorList>
            <consortium name="RefSeq"/>
        </authorList>
    </citation>
    <scope>IDENTIFICATION</scope>
    <source>
        <tissue evidence="4">Stem</tissue>
    </source>
</reference>
<evidence type="ECO:0000259" key="2">
    <source>
        <dbReference type="Pfam" id="PF00078"/>
    </source>
</evidence>
<dbReference type="Proteomes" id="UP001652600">
    <property type="component" value="Chromosome 1"/>
</dbReference>
<dbReference type="InterPro" id="IPR000477">
    <property type="entry name" value="RT_dom"/>
</dbReference>
<dbReference type="Pfam" id="PF00078">
    <property type="entry name" value="RVT_1"/>
    <property type="match status" value="1"/>
</dbReference>
<keyword evidence="1" id="KW-0812">Transmembrane</keyword>
<sequence>MVFVKGRQITEVILITNEAIDFWRAKKAKGYVIKLDSEKAFDKISWSLIDFMLMKKTTFQIGGKWLLIVYLAFNTLSLLMANLGVESNQPTRLNPLSPFIFVLAMDYLSRIINDLERKGKIGGVNLGPNLNLTHILFADDILIFVEDNDEYISNLKVALYLFVNINMNKSTISPINVAASRANWVVESWGLWQDFLPIN</sequence>
<accession>A0A1S3BIX9</accession>
<gene>
    <name evidence="4" type="primary">LOC103490397</name>
</gene>
<evidence type="ECO:0000313" key="3">
    <source>
        <dbReference type="Proteomes" id="UP001652600"/>
    </source>
</evidence>
<dbReference type="InParanoid" id="A0A1S3BIX9"/>
<keyword evidence="1" id="KW-1133">Transmembrane helix</keyword>
<evidence type="ECO:0000256" key="1">
    <source>
        <dbReference type="SAM" id="Phobius"/>
    </source>
</evidence>
<dbReference type="GeneID" id="103490397"/>
<evidence type="ECO:0000313" key="4">
    <source>
        <dbReference type="RefSeq" id="XP_008448109.2"/>
    </source>
</evidence>
<dbReference type="PANTHER" id="PTHR31635">
    <property type="entry name" value="REVERSE TRANSCRIPTASE DOMAIN-CONTAINING PROTEIN-RELATED"/>
    <property type="match status" value="1"/>
</dbReference>
<dbReference type="AlphaFoldDB" id="A0A1S3BIX9"/>
<keyword evidence="3" id="KW-1185">Reference proteome</keyword>
<dbReference type="KEGG" id="cmo:103490397"/>
<reference evidence="3" key="1">
    <citation type="submission" date="2025-05" db="UniProtKB">
        <authorList>
            <consortium name="RefSeq"/>
        </authorList>
    </citation>
    <scope>NUCLEOTIDE SEQUENCE [LARGE SCALE GENOMIC DNA]</scope>
</reference>
<dbReference type="eggNOG" id="KOG1075">
    <property type="taxonomic scope" value="Eukaryota"/>
</dbReference>
<protein>
    <submittedName>
        <fullName evidence="4">Uncharacterized protein LOC103490397</fullName>
    </submittedName>
</protein>
<name>A0A1S3BIX9_CUCME</name>
<keyword evidence="1" id="KW-0472">Membrane</keyword>